<dbReference type="Proteomes" id="UP000494252">
    <property type="component" value="Unassembled WGS sequence"/>
</dbReference>
<dbReference type="Pfam" id="PF06277">
    <property type="entry name" value="EutA"/>
    <property type="match status" value="1"/>
</dbReference>
<evidence type="ECO:0000313" key="1">
    <source>
        <dbReference type="EMBL" id="CAB3777340.1"/>
    </source>
</evidence>
<evidence type="ECO:0008006" key="3">
    <source>
        <dbReference type="Google" id="ProtNLM"/>
    </source>
</evidence>
<organism evidence="1 2">
    <name type="scientific">Paraburkholderia fynbosensis</name>
    <dbReference type="NCBI Taxonomy" id="1200993"/>
    <lineage>
        <taxon>Bacteria</taxon>
        <taxon>Pseudomonadati</taxon>
        <taxon>Pseudomonadota</taxon>
        <taxon>Betaproteobacteria</taxon>
        <taxon>Burkholderiales</taxon>
        <taxon>Burkholderiaceae</taxon>
        <taxon>Paraburkholderia</taxon>
    </lineage>
</organism>
<dbReference type="SUPFAM" id="SSF53067">
    <property type="entry name" value="Actin-like ATPase domain"/>
    <property type="match status" value="1"/>
</dbReference>
<name>A0A6J5FGR4_9BURK</name>
<dbReference type="InterPro" id="IPR043129">
    <property type="entry name" value="ATPase_NBD"/>
</dbReference>
<dbReference type="PIRSF" id="PIRSF012293">
    <property type="entry name" value="EutA"/>
    <property type="match status" value="1"/>
</dbReference>
<dbReference type="RefSeq" id="WP_175157796.1">
    <property type="nucleotide sequence ID" value="NZ_CADIKI010000001.1"/>
</dbReference>
<accession>A0A6J5FGR4</accession>
<gene>
    <name evidence="1" type="ORF">LMG27177_00351</name>
</gene>
<dbReference type="InterPro" id="IPR009377">
    <property type="entry name" value="EutA"/>
</dbReference>
<protein>
    <recommendedName>
        <fullName evidence="3">Ethanolamine utilization protein EutA</fullName>
    </recommendedName>
</protein>
<sequence length="517" mass="55397">MSSEPQEGRIFFTDTGRSLEEEDEIQLISVGIDVGSSTSHMVVSRIVLERTTTRYIVAERTILHESDILLTPYTDDLTIDEARLAAFIDEQYQKAGVTPEQIDTGALILTGLAVRRRNARAIADLFAAQAGKFVSVSAGDGLESMLAAFGSGAVLRAPRQGTRLLHLDIGGGTTKIAICEEGEVKSVTAIDIGARIITLDEEGRVARVEAAGERFAQEVGATLTVGYAPLPGVLEAIVDRMAEHLCDASMKNGTELDPVTASLLRLTPLEGVRVPDLVTFSGGVSEYIYGRETRAFGDLGLMLAAAVRKRIEASGAEIKETDEGIRATVVGASQYTVQVSGSTVYVEPQSVLPLRNLPVAVLDFDLEPDQLDPKDIEKAVTTALERMDLQEDTKGVALFYRFAGTAFYRRMDAFVVGVMNAMRMRIEAGQPIVLIGEGDVGGLIGIHFKRERGLPVPIVSIDGISLKEFDFVDIGELLPTASAAPVVIKSLVFPTSSGLGLTAFEPVPEIASEAAND</sequence>
<reference evidence="1 2" key="1">
    <citation type="submission" date="2020-04" db="EMBL/GenBank/DDBJ databases">
        <authorList>
            <person name="De Canck E."/>
        </authorList>
    </citation>
    <scope>NUCLEOTIDE SEQUENCE [LARGE SCALE GENOMIC DNA]</scope>
    <source>
        <strain evidence="1 2">LMG 27177</strain>
    </source>
</reference>
<evidence type="ECO:0000313" key="2">
    <source>
        <dbReference type="Proteomes" id="UP000494252"/>
    </source>
</evidence>
<proteinExistence type="predicted"/>
<keyword evidence="2" id="KW-1185">Reference proteome</keyword>
<dbReference type="EMBL" id="CADIKI010000001">
    <property type="protein sequence ID" value="CAB3777340.1"/>
    <property type="molecule type" value="Genomic_DNA"/>
</dbReference>
<dbReference type="AlphaFoldDB" id="A0A6J5FGR4"/>